<feature type="binding site" evidence="8">
    <location>
        <position position="225"/>
    </location>
    <ligand>
        <name>substrate</name>
    </ligand>
</feature>
<comment type="subcellular location">
    <subcellularLocation>
        <location evidence="8">Cytoplasm</location>
    </subcellularLocation>
</comment>
<feature type="binding site" evidence="8">
    <location>
        <position position="171"/>
    </location>
    <ligand>
        <name>Fe cation</name>
        <dbReference type="ChEBI" id="CHEBI:24875"/>
    </ligand>
</feature>
<dbReference type="EMBL" id="MHTH01000013">
    <property type="protein sequence ID" value="OHA58160.1"/>
    <property type="molecule type" value="Genomic_DNA"/>
</dbReference>
<evidence type="ECO:0000256" key="8">
    <source>
        <dbReference type="HAMAP-Rule" id="MF_01445"/>
    </source>
</evidence>
<feature type="binding site" evidence="8">
    <location>
        <begin position="192"/>
        <end position="196"/>
    </location>
    <ligand>
        <name>substrate</name>
    </ligand>
</feature>
<evidence type="ECO:0000256" key="5">
    <source>
        <dbReference type="ARBA" id="ARBA00023004"/>
    </source>
</evidence>
<dbReference type="Pfam" id="PF00814">
    <property type="entry name" value="TsaD"/>
    <property type="match status" value="2"/>
</dbReference>
<evidence type="ECO:0000256" key="2">
    <source>
        <dbReference type="ARBA" id="ARBA00022679"/>
    </source>
</evidence>
<evidence type="ECO:0000313" key="11">
    <source>
        <dbReference type="Proteomes" id="UP000176222"/>
    </source>
</evidence>
<comment type="similarity">
    <text evidence="8">Belongs to the KAE1 / TsaD family.</text>
</comment>
<feature type="domain" description="Gcp-like" evidence="9">
    <location>
        <begin position="42"/>
        <end position="87"/>
    </location>
</feature>
<evidence type="ECO:0000313" key="10">
    <source>
        <dbReference type="EMBL" id="OHA58160.1"/>
    </source>
</evidence>
<dbReference type="STRING" id="1802436.A2370_00440"/>
<dbReference type="FunFam" id="3.30.420.40:FF:000040">
    <property type="entry name" value="tRNA N6-adenosine threonylcarbamoyltransferase"/>
    <property type="match status" value="1"/>
</dbReference>
<dbReference type="PANTHER" id="PTHR11735">
    <property type="entry name" value="TRNA N6-ADENOSINE THREONYLCARBAMOYLTRANSFERASE"/>
    <property type="match status" value="1"/>
</dbReference>
<dbReference type="NCBIfam" id="TIGR00329">
    <property type="entry name" value="gcp_kae1"/>
    <property type="match status" value="1"/>
</dbReference>
<organism evidence="10 11">
    <name type="scientific">Candidatus Vogelbacteria bacterium RIFOXYB1_FULL_42_16</name>
    <dbReference type="NCBI Taxonomy" id="1802436"/>
    <lineage>
        <taxon>Bacteria</taxon>
        <taxon>Candidatus Vogeliibacteriota</taxon>
    </lineage>
</organism>
<feature type="binding site" evidence="8">
    <location>
        <position position="362"/>
    </location>
    <ligand>
        <name>Fe cation</name>
        <dbReference type="ChEBI" id="CHEBI:24875"/>
    </ligand>
</feature>
<dbReference type="InterPro" id="IPR022450">
    <property type="entry name" value="TsaD"/>
</dbReference>
<feature type="binding site" evidence="8">
    <location>
        <position position="332"/>
    </location>
    <ligand>
        <name>substrate</name>
    </ligand>
</feature>
<feature type="binding site" evidence="8">
    <location>
        <position position="167"/>
    </location>
    <ligand>
        <name>Fe cation</name>
        <dbReference type="ChEBI" id="CHEBI:24875"/>
    </ligand>
</feature>
<keyword evidence="6 8" id="KW-0012">Acyltransferase</keyword>
<evidence type="ECO:0000256" key="7">
    <source>
        <dbReference type="ARBA" id="ARBA00048117"/>
    </source>
</evidence>
<accession>A0A1G2QC65</accession>
<evidence type="ECO:0000256" key="3">
    <source>
        <dbReference type="ARBA" id="ARBA00022694"/>
    </source>
</evidence>
<dbReference type="InterPro" id="IPR043129">
    <property type="entry name" value="ATPase_NBD"/>
</dbReference>
<dbReference type="PRINTS" id="PR00789">
    <property type="entry name" value="OSIALOPTASE"/>
</dbReference>
<evidence type="ECO:0000259" key="9">
    <source>
        <dbReference type="Pfam" id="PF00814"/>
    </source>
</evidence>
<name>A0A1G2QC65_9BACT</name>
<dbReference type="GO" id="GO:0002949">
    <property type="term" value="P:tRNA threonylcarbamoyladenosine modification"/>
    <property type="evidence" value="ECO:0007669"/>
    <property type="project" value="UniProtKB-UniRule"/>
</dbReference>
<keyword evidence="2 8" id="KW-0808">Transferase</keyword>
<comment type="catalytic activity">
    <reaction evidence="7 8">
        <text>L-threonylcarbamoyladenylate + adenosine(37) in tRNA = N(6)-L-threonylcarbamoyladenosine(37) in tRNA + AMP + H(+)</text>
        <dbReference type="Rhea" id="RHEA:37059"/>
        <dbReference type="Rhea" id="RHEA-COMP:10162"/>
        <dbReference type="Rhea" id="RHEA-COMP:10163"/>
        <dbReference type="ChEBI" id="CHEBI:15378"/>
        <dbReference type="ChEBI" id="CHEBI:73682"/>
        <dbReference type="ChEBI" id="CHEBI:74411"/>
        <dbReference type="ChEBI" id="CHEBI:74418"/>
        <dbReference type="ChEBI" id="CHEBI:456215"/>
        <dbReference type="EC" id="2.3.1.234"/>
    </reaction>
</comment>
<keyword evidence="1 8" id="KW-0963">Cytoplasm</keyword>
<comment type="caution">
    <text evidence="8">Lacks conserved residue(s) required for the propagation of feature annotation.</text>
</comment>
<dbReference type="EC" id="2.3.1.234" evidence="8"/>
<evidence type="ECO:0000256" key="4">
    <source>
        <dbReference type="ARBA" id="ARBA00022723"/>
    </source>
</evidence>
<keyword evidence="4 8" id="KW-0479">Metal-binding</keyword>
<gene>
    <name evidence="8" type="primary">tsaD</name>
    <name evidence="10" type="ORF">A2370_00440</name>
</gene>
<evidence type="ECO:0000256" key="6">
    <source>
        <dbReference type="ARBA" id="ARBA00023315"/>
    </source>
</evidence>
<feature type="binding site" evidence="8">
    <location>
        <position position="238"/>
    </location>
    <ligand>
        <name>substrate</name>
    </ligand>
</feature>
<dbReference type="InterPro" id="IPR017861">
    <property type="entry name" value="KAE1/TsaD"/>
</dbReference>
<dbReference type="PANTHER" id="PTHR11735:SF6">
    <property type="entry name" value="TRNA N6-ADENOSINE THREONYLCARBAMOYLTRANSFERASE, MITOCHONDRIAL"/>
    <property type="match status" value="1"/>
</dbReference>
<comment type="caution">
    <text evidence="10">The sequence shown here is derived from an EMBL/GenBank/DDBJ whole genome shotgun (WGS) entry which is preliminary data.</text>
</comment>
<dbReference type="GO" id="GO:0061711">
    <property type="term" value="F:tRNA N(6)-L-threonylcarbamoyladenine synthase activity"/>
    <property type="evidence" value="ECO:0007669"/>
    <property type="project" value="UniProtKB-EC"/>
</dbReference>
<dbReference type="GO" id="GO:0005737">
    <property type="term" value="C:cytoplasm"/>
    <property type="evidence" value="ECO:0007669"/>
    <property type="project" value="UniProtKB-SubCell"/>
</dbReference>
<proteinExistence type="inferred from homology"/>
<comment type="function">
    <text evidence="8">Required for the formation of a threonylcarbamoyl group on adenosine at position 37 (t(6)A37) in tRNAs that read codons beginning with adenine. Is involved in the transfer of the threonylcarbamoyl moiety of threonylcarbamoyl-AMP (TC-AMP) to the N6 group of A37, together with TsaE and TsaB. TsaD likely plays a direct catalytic role in this reaction.</text>
</comment>
<evidence type="ECO:0000256" key="1">
    <source>
        <dbReference type="ARBA" id="ARBA00022490"/>
    </source>
</evidence>
<dbReference type="SUPFAM" id="SSF53067">
    <property type="entry name" value="Actin-like ATPase domain"/>
    <property type="match status" value="3"/>
</dbReference>
<dbReference type="InterPro" id="IPR000905">
    <property type="entry name" value="Gcp-like_dom"/>
</dbReference>
<dbReference type="HAMAP" id="MF_01445">
    <property type="entry name" value="TsaD"/>
    <property type="match status" value="1"/>
</dbReference>
<protein>
    <recommendedName>
        <fullName evidence="8">tRNA N6-adenosine threonylcarbamoyltransferase</fullName>
        <ecNumber evidence="8">2.3.1.234</ecNumber>
    </recommendedName>
    <alternativeName>
        <fullName evidence="8">N6-L-threonylcarbamoyladenine synthase</fullName>
        <shortName evidence="8">t(6)A synthase</shortName>
    </alternativeName>
    <alternativeName>
        <fullName evidence="8">t(6)A37 threonylcarbamoyladenosine biosynthesis protein TsaD</fullName>
    </alternativeName>
    <alternativeName>
        <fullName evidence="8">tRNA threonylcarbamoyladenosine biosynthesis protein TsaD</fullName>
    </alternativeName>
</protein>
<comment type="cofactor">
    <cofactor evidence="8">
        <name>Fe(2+)</name>
        <dbReference type="ChEBI" id="CHEBI:29033"/>
    </cofactor>
    <text evidence="8">Binds 1 Fe(2+) ion per subunit.</text>
</comment>
<reference evidence="10 11" key="1">
    <citation type="journal article" date="2016" name="Nat. Commun.">
        <title>Thousands of microbial genomes shed light on interconnected biogeochemical processes in an aquifer system.</title>
        <authorList>
            <person name="Anantharaman K."/>
            <person name="Brown C.T."/>
            <person name="Hug L.A."/>
            <person name="Sharon I."/>
            <person name="Castelle C.J."/>
            <person name="Probst A.J."/>
            <person name="Thomas B.C."/>
            <person name="Singh A."/>
            <person name="Wilkins M.J."/>
            <person name="Karaoz U."/>
            <person name="Brodie E.L."/>
            <person name="Williams K.H."/>
            <person name="Hubbard S.S."/>
            <person name="Banfield J.F."/>
        </authorList>
    </citation>
    <scope>NUCLEOTIDE SEQUENCE [LARGE SCALE GENOMIC DNA]</scope>
</reference>
<dbReference type="GO" id="GO:0005506">
    <property type="term" value="F:iron ion binding"/>
    <property type="evidence" value="ECO:0007669"/>
    <property type="project" value="UniProtKB-UniRule"/>
</dbReference>
<dbReference type="AlphaFoldDB" id="A0A1G2QC65"/>
<keyword evidence="3 8" id="KW-0819">tRNA processing</keyword>
<feature type="domain" description="Gcp-like" evidence="9">
    <location>
        <begin position="123"/>
        <end position="368"/>
    </location>
</feature>
<dbReference type="Gene3D" id="3.30.420.40">
    <property type="match status" value="2"/>
</dbReference>
<sequence>MFWVIFCYSPIMKILAIETSCDETAISIVEAKGGLTKPVFSVLTQLVSSQIELHREFGGVVPMLAKREHGKNLVPLLIEALNSTSKNPVKLADGLATGQARKLEKILEREPELRTAFFDQIVDIPAPKIDAIAVTSGPGLEPALWVGINFAQALSLLWDIPVVPTNHLEGHLIAPLLNKKVIKISFPAVGVIISGGHTELVLVKKWRDYQAIGHTRDDAVGEAFDKVARLLDLPYPGGPEISKLAEIGKKRDEIKLPRPMLHSGDFDFSFSGLKTAVLYLIKKLGDLSSEQKASIAKEFEDAAAEVVVAKTMSAAKKYGTKSIIVGGGVIANRAIREAFTKTVTNTDQKILLILPDQNLTGDNATMIAGAGYLKLTVKAKLPTIGKIKADGNLKLGN</sequence>
<dbReference type="Proteomes" id="UP000176222">
    <property type="component" value="Unassembled WGS sequence"/>
</dbReference>
<keyword evidence="5 8" id="KW-0408">Iron</keyword>